<gene>
    <name evidence="10" type="ORF">DIY07_01195</name>
</gene>
<sequence length="222" mass="25779">MKILVIDDDMDLLKMIDTILCKNYLVDSLLMPCNIDPNKLKDYDLIILDIMMPEISGFEFLKKYRDIIDSPILLLTAKDFEKDKIEGFALGADDYITKPFSINELRARVEAHIRRERREKHVRIVDSMVSCDLQSRQLFCFDSEVNLTSSEYAICELLLKNKGQVFSKEKIYIKLYGYDGSGDSNTSITERIKLIRKKFTSLGINPIKTIWGVGYKWEIEKV</sequence>
<dbReference type="GO" id="GO:0032993">
    <property type="term" value="C:protein-DNA complex"/>
    <property type="evidence" value="ECO:0007669"/>
    <property type="project" value="TreeGrafter"/>
</dbReference>
<dbReference type="PROSITE" id="PS51755">
    <property type="entry name" value="OMPR_PHOB"/>
    <property type="match status" value="1"/>
</dbReference>
<evidence type="ECO:0000256" key="1">
    <source>
        <dbReference type="ARBA" id="ARBA00022553"/>
    </source>
</evidence>
<evidence type="ECO:0000256" key="4">
    <source>
        <dbReference type="ARBA" id="ARBA00023125"/>
    </source>
</evidence>
<dbReference type="STRING" id="1346.BMF34_01465"/>
<feature type="domain" description="OmpR/PhoB-type" evidence="9">
    <location>
        <begin position="119"/>
        <end position="219"/>
    </location>
</feature>
<dbReference type="Proteomes" id="UP000269148">
    <property type="component" value="Unassembled WGS sequence"/>
</dbReference>
<dbReference type="GO" id="GO:0006355">
    <property type="term" value="P:regulation of DNA-templated transcription"/>
    <property type="evidence" value="ECO:0007669"/>
    <property type="project" value="InterPro"/>
</dbReference>
<dbReference type="InterPro" id="IPR011006">
    <property type="entry name" value="CheY-like_superfamily"/>
</dbReference>
<keyword evidence="5" id="KW-0804">Transcription</keyword>
<dbReference type="Gene3D" id="6.10.250.690">
    <property type="match status" value="1"/>
</dbReference>
<keyword evidence="1 6" id="KW-0597">Phosphoprotein</keyword>
<organism evidence="10 11">
    <name type="scientific">Streptococcus iniae</name>
    <name type="common">Streptococcus shiloi</name>
    <dbReference type="NCBI Taxonomy" id="1346"/>
    <lineage>
        <taxon>Bacteria</taxon>
        <taxon>Bacillati</taxon>
        <taxon>Bacillota</taxon>
        <taxon>Bacilli</taxon>
        <taxon>Lactobacillales</taxon>
        <taxon>Streptococcaceae</taxon>
        <taxon>Streptococcus</taxon>
    </lineage>
</organism>
<protein>
    <submittedName>
        <fullName evidence="10">DNA-binding response regulator</fullName>
    </submittedName>
</protein>
<feature type="modified residue" description="4-aspartylphosphate" evidence="6">
    <location>
        <position position="49"/>
    </location>
</feature>
<dbReference type="PANTHER" id="PTHR48111">
    <property type="entry name" value="REGULATOR OF RPOS"/>
    <property type="match status" value="1"/>
</dbReference>
<dbReference type="CDD" id="cd00383">
    <property type="entry name" value="trans_reg_C"/>
    <property type="match status" value="1"/>
</dbReference>
<dbReference type="KEGG" id="siz:SI82_01535"/>
<evidence type="ECO:0000256" key="2">
    <source>
        <dbReference type="ARBA" id="ARBA00023012"/>
    </source>
</evidence>
<dbReference type="SMART" id="SM00448">
    <property type="entry name" value="REC"/>
    <property type="match status" value="1"/>
</dbReference>
<evidence type="ECO:0000313" key="11">
    <source>
        <dbReference type="Proteomes" id="UP000269148"/>
    </source>
</evidence>
<dbReference type="Pfam" id="PF00486">
    <property type="entry name" value="Trans_reg_C"/>
    <property type="match status" value="1"/>
</dbReference>
<dbReference type="GO" id="GO:0000156">
    <property type="term" value="F:phosphorelay response regulator activity"/>
    <property type="evidence" value="ECO:0007669"/>
    <property type="project" value="TreeGrafter"/>
</dbReference>
<accession>A0A3L8GQM1</accession>
<evidence type="ECO:0000259" key="8">
    <source>
        <dbReference type="PROSITE" id="PS50110"/>
    </source>
</evidence>
<reference evidence="10 11" key="1">
    <citation type="submission" date="2018-06" db="EMBL/GenBank/DDBJ databases">
        <title>Mutators as drivers of adaptation in pathogenic bacteria and a risk factor for host jumps and vaccine escape.</title>
        <authorList>
            <person name="Barnes A.C."/>
            <person name="Silayeva O."/>
        </authorList>
    </citation>
    <scope>NUCLEOTIDE SEQUENCE [LARGE SCALE GENOMIC DNA]</scope>
    <source>
        <strain evidence="10 11">QMA0445</strain>
    </source>
</reference>
<dbReference type="RefSeq" id="WP_003099063.1">
    <property type="nucleotide sequence ID" value="NZ_CP010783.1"/>
</dbReference>
<keyword evidence="4 7" id="KW-0238">DNA-binding</keyword>
<dbReference type="SMR" id="A0A3L8GQM1"/>
<proteinExistence type="predicted"/>
<dbReference type="InterPro" id="IPR001867">
    <property type="entry name" value="OmpR/PhoB-type_DNA-bd"/>
</dbReference>
<dbReference type="Gene3D" id="1.10.10.10">
    <property type="entry name" value="Winged helix-like DNA-binding domain superfamily/Winged helix DNA-binding domain"/>
    <property type="match status" value="1"/>
</dbReference>
<dbReference type="AlphaFoldDB" id="A0A3L8GQM1"/>
<evidence type="ECO:0000256" key="6">
    <source>
        <dbReference type="PROSITE-ProRule" id="PRU00169"/>
    </source>
</evidence>
<dbReference type="PANTHER" id="PTHR48111:SF2">
    <property type="entry name" value="RESPONSE REGULATOR SAER"/>
    <property type="match status" value="1"/>
</dbReference>
<feature type="domain" description="Response regulatory" evidence="8">
    <location>
        <begin position="2"/>
        <end position="113"/>
    </location>
</feature>
<name>A0A3L8GQM1_STRIN</name>
<dbReference type="PROSITE" id="PS50110">
    <property type="entry name" value="RESPONSE_REGULATORY"/>
    <property type="match status" value="1"/>
</dbReference>
<dbReference type="GeneID" id="35766260"/>
<dbReference type="InterPro" id="IPR039420">
    <property type="entry name" value="WalR-like"/>
</dbReference>
<dbReference type="Pfam" id="PF00072">
    <property type="entry name" value="Response_reg"/>
    <property type="match status" value="1"/>
</dbReference>
<dbReference type="EMBL" id="QLQD01000016">
    <property type="protein sequence ID" value="RLU58933.1"/>
    <property type="molecule type" value="Genomic_DNA"/>
</dbReference>
<keyword evidence="3" id="KW-0805">Transcription regulation</keyword>
<dbReference type="InterPro" id="IPR001789">
    <property type="entry name" value="Sig_transdc_resp-reg_receiver"/>
</dbReference>
<keyword evidence="2" id="KW-0902">Two-component regulatory system</keyword>
<dbReference type="InterPro" id="IPR036388">
    <property type="entry name" value="WH-like_DNA-bd_sf"/>
</dbReference>
<dbReference type="GO" id="GO:0000976">
    <property type="term" value="F:transcription cis-regulatory region binding"/>
    <property type="evidence" value="ECO:0007669"/>
    <property type="project" value="TreeGrafter"/>
</dbReference>
<evidence type="ECO:0000259" key="9">
    <source>
        <dbReference type="PROSITE" id="PS51755"/>
    </source>
</evidence>
<dbReference type="GO" id="GO:0005829">
    <property type="term" value="C:cytosol"/>
    <property type="evidence" value="ECO:0007669"/>
    <property type="project" value="TreeGrafter"/>
</dbReference>
<evidence type="ECO:0000313" key="10">
    <source>
        <dbReference type="EMBL" id="RLU58933.1"/>
    </source>
</evidence>
<evidence type="ECO:0000256" key="3">
    <source>
        <dbReference type="ARBA" id="ARBA00023015"/>
    </source>
</evidence>
<feature type="DNA-binding region" description="OmpR/PhoB-type" evidence="7">
    <location>
        <begin position="119"/>
        <end position="219"/>
    </location>
</feature>
<evidence type="ECO:0000256" key="7">
    <source>
        <dbReference type="PROSITE-ProRule" id="PRU01091"/>
    </source>
</evidence>
<comment type="caution">
    <text evidence="10">The sequence shown here is derived from an EMBL/GenBank/DDBJ whole genome shotgun (WGS) entry which is preliminary data.</text>
</comment>
<dbReference type="OrthoDB" id="9790442at2"/>
<dbReference type="SMART" id="SM00862">
    <property type="entry name" value="Trans_reg_C"/>
    <property type="match status" value="1"/>
</dbReference>
<dbReference type="SUPFAM" id="SSF52172">
    <property type="entry name" value="CheY-like"/>
    <property type="match status" value="1"/>
</dbReference>
<evidence type="ECO:0000256" key="5">
    <source>
        <dbReference type="ARBA" id="ARBA00023163"/>
    </source>
</evidence>
<dbReference type="Gene3D" id="3.40.50.2300">
    <property type="match status" value="1"/>
</dbReference>